<sequence>MAPHTVLDLLDAIYPISHWIGHRTPTIIDSLQPGDEGYRRFDARFHYVTSLSWLDFASKSTPDRVAPNAAGANASANEKEKGGGFSSSSSSQDDSSKVPWYRSQTAMAAWTRFKLVVHSSIGSFAVLCWIALIARTPYFRDHNTPIVLASYGTEAVLVFCLPHLPSSQPASIVIGNTVSAIVATAIAKGFENHQRTFTIGGIDGVNWAAPAVAQMTAQAVMQVVGITHPPGAAISVLATTNPKIQTGVAWELPGQVLLISLLFVAWGLIVNNVGGRRWPMTWWWAPFYPTPAPPDSIADRVKGRGREWRHNRARSGSQHQAQGSSSGSAAEQQQGVTHRTPQTSQSSN</sequence>
<feature type="region of interest" description="Disordered" evidence="1">
    <location>
        <begin position="67"/>
        <end position="97"/>
    </location>
</feature>
<dbReference type="RefSeq" id="XP_025362681.1">
    <property type="nucleotide sequence ID" value="XM_025503613.1"/>
</dbReference>
<feature type="compositionally biased region" description="Low complexity" evidence="1">
    <location>
        <begin position="67"/>
        <end position="76"/>
    </location>
</feature>
<feature type="transmembrane region" description="Helical" evidence="2">
    <location>
        <begin position="115"/>
        <end position="134"/>
    </location>
</feature>
<keyword evidence="2" id="KW-0812">Transmembrane</keyword>
<dbReference type="STRING" id="1569628.A0A316URX9"/>
<feature type="compositionally biased region" description="Low complexity" evidence="1">
    <location>
        <begin position="314"/>
        <end position="335"/>
    </location>
</feature>
<protein>
    <recommendedName>
        <fullName evidence="3">HPP transmembrane region domain-containing protein</fullName>
    </recommendedName>
</protein>
<dbReference type="OrthoDB" id="2016548at2759"/>
<keyword evidence="5" id="KW-1185">Reference proteome</keyword>
<reference evidence="4 5" key="1">
    <citation type="journal article" date="2018" name="Mol. Biol. Evol.">
        <title>Broad Genomic Sampling Reveals a Smut Pathogenic Ancestry of the Fungal Clade Ustilaginomycotina.</title>
        <authorList>
            <person name="Kijpornyongpan T."/>
            <person name="Mondo S.J."/>
            <person name="Barry K."/>
            <person name="Sandor L."/>
            <person name="Lee J."/>
            <person name="Lipzen A."/>
            <person name="Pangilinan J."/>
            <person name="LaButti K."/>
            <person name="Hainaut M."/>
            <person name="Henrissat B."/>
            <person name="Grigoriev I.V."/>
            <person name="Spatafora J.W."/>
            <person name="Aime M.C."/>
        </authorList>
    </citation>
    <scope>NUCLEOTIDE SEQUENCE [LARGE SCALE GENOMIC DNA]</scope>
    <source>
        <strain evidence="4 5">MCA 5214</strain>
    </source>
</reference>
<evidence type="ECO:0000313" key="4">
    <source>
        <dbReference type="EMBL" id="PWN28069.1"/>
    </source>
</evidence>
<feature type="compositionally biased region" description="Basic and acidic residues" evidence="1">
    <location>
        <begin position="297"/>
        <end position="310"/>
    </location>
</feature>
<dbReference type="EMBL" id="KZ819666">
    <property type="protein sequence ID" value="PWN28069.1"/>
    <property type="molecule type" value="Genomic_DNA"/>
</dbReference>
<feature type="compositionally biased region" description="Polar residues" evidence="1">
    <location>
        <begin position="336"/>
        <end position="348"/>
    </location>
</feature>
<dbReference type="InterPro" id="IPR007065">
    <property type="entry name" value="HPP"/>
</dbReference>
<name>A0A316URX9_9BASI</name>
<keyword evidence="2" id="KW-0472">Membrane</keyword>
<dbReference type="AlphaFoldDB" id="A0A316URX9"/>
<dbReference type="GeneID" id="37025436"/>
<dbReference type="InterPro" id="IPR058581">
    <property type="entry name" value="TM_HPP"/>
</dbReference>
<feature type="region of interest" description="Disordered" evidence="1">
    <location>
        <begin position="294"/>
        <end position="348"/>
    </location>
</feature>
<dbReference type="PANTHER" id="PTHR33741:SF5">
    <property type="entry name" value="TRANSMEMBRANE PROTEIN DDB_G0269096-RELATED"/>
    <property type="match status" value="1"/>
</dbReference>
<dbReference type="PANTHER" id="PTHR33741">
    <property type="entry name" value="TRANSMEMBRANE PROTEIN DDB_G0269096-RELATED"/>
    <property type="match status" value="1"/>
</dbReference>
<feature type="transmembrane region" description="Helical" evidence="2">
    <location>
        <begin position="252"/>
        <end position="270"/>
    </location>
</feature>
<keyword evidence="2" id="KW-1133">Transmembrane helix</keyword>
<proteinExistence type="predicted"/>
<evidence type="ECO:0000256" key="1">
    <source>
        <dbReference type="SAM" id="MobiDB-lite"/>
    </source>
</evidence>
<dbReference type="Pfam" id="PF04982">
    <property type="entry name" value="TM_HPP"/>
    <property type="match status" value="1"/>
</dbReference>
<evidence type="ECO:0000259" key="3">
    <source>
        <dbReference type="Pfam" id="PF04982"/>
    </source>
</evidence>
<accession>A0A316URX9</accession>
<evidence type="ECO:0000313" key="5">
    <source>
        <dbReference type="Proteomes" id="UP000245884"/>
    </source>
</evidence>
<dbReference type="Proteomes" id="UP000245884">
    <property type="component" value="Unassembled WGS sequence"/>
</dbReference>
<gene>
    <name evidence="4" type="ORF">BDZ90DRAFT_161274</name>
</gene>
<organism evidence="4 5">
    <name type="scientific">Jaminaea rosea</name>
    <dbReference type="NCBI Taxonomy" id="1569628"/>
    <lineage>
        <taxon>Eukaryota</taxon>
        <taxon>Fungi</taxon>
        <taxon>Dikarya</taxon>
        <taxon>Basidiomycota</taxon>
        <taxon>Ustilaginomycotina</taxon>
        <taxon>Exobasidiomycetes</taxon>
        <taxon>Microstromatales</taxon>
        <taxon>Microstromatales incertae sedis</taxon>
        <taxon>Jaminaea</taxon>
    </lineage>
</organism>
<evidence type="ECO:0000256" key="2">
    <source>
        <dbReference type="SAM" id="Phobius"/>
    </source>
</evidence>
<feature type="domain" description="HPP transmembrane region" evidence="3">
    <location>
        <begin position="114"/>
        <end position="279"/>
    </location>
</feature>